<dbReference type="SUPFAM" id="SSF52266">
    <property type="entry name" value="SGNH hydrolase"/>
    <property type="match status" value="2"/>
</dbReference>
<comment type="subcellular location">
    <subcellularLocation>
        <location evidence="1">Periplasm</location>
    </subcellularLocation>
</comment>
<accession>A0A5C6M015</accession>
<dbReference type="UniPathway" id="UPA00286"/>
<evidence type="ECO:0000256" key="4">
    <source>
        <dbReference type="ARBA" id="ARBA00022729"/>
    </source>
</evidence>
<name>A0A5C6M015_9PLAN</name>
<evidence type="ECO:0000256" key="6">
    <source>
        <dbReference type="ARBA" id="ARBA00022841"/>
    </source>
</evidence>
<reference evidence="8 9" key="2">
    <citation type="submission" date="2019-08" db="EMBL/GenBank/DDBJ databases">
        <authorList>
            <person name="Henke P."/>
        </authorList>
    </citation>
    <scope>NUCLEOTIDE SEQUENCE [LARGE SCALE GENOMIC DNA]</scope>
    <source>
        <strain evidence="8">Phe10_nw2017</strain>
    </source>
</reference>
<dbReference type="GO" id="GO:0016788">
    <property type="term" value="F:hydrolase activity, acting on ester bonds"/>
    <property type="evidence" value="ECO:0007669"/>
    <property type="project" value="UniProtKB-ARBA"/>
</dbReference>
<protein>
    <recommendedName>
        <fullName evidence="7">AlgX/AlgJ SGNH hydrolase-like domain-containing protein</fullName>
    </recommendedName>
</protein>
<comment type="caution">
    <text evidence="8">The sequence shown here is derived from an EMBL/GenBank/DDBJ whole genome shotgun (WGS) entry which is preliminary data.</text>
</comment>
<reference evidence="8 9" key="1">
    <citation type="submission" date="2019-08" db="EMBL/GenBank/DDBJ databases">
        <title>100 year-old enigma solved: identification of Planctomyces bekefii, the type genus and species of the phylum Planctomycetes.</title>
        <authorList>
            <person name="Svetlana D.N."/>
            <person name="Overmann J."/>
        </authorList>
    </citation>
    <scope>NUCLEOTIDE SEQUENCE [LARGE SCALE GENOMIC DNA]</scope>
    <source>
        <strain evidence="8">Phe10_nw2017</strain>
    </source>
</reference>
<feature type="domain" description="AlgX/AlgJ SGNH hydrolase-like" evidence="7">
    <location>
        <begin position="83"/>
        <end position="250"/>
    </location>
</feature>
<comment type="pathway">
    <text evidence="2">Glycan biosynthesis; alginate biosynthesis.</text>
</comment>
<keyword evidence="4" id="KW-0732">Signal</keyword>
<keyword evidence="5" id="KW-0574">Periplasm</keyword>
<evidence type="ECO:0000256" key="5">
    <source>
        <dbReference type="ARBA" id="ARBA00022764"/>
    </source>
</evidence>
<evidence type="ECO:0000256" key="1">
    <source>
        <dbReference type="ARBA" id="ARBA00004418"/>
    </source>
</evidence>
<dbReference type="GO" id="GO:0042597">
    <property type="term" value="C:periplasmic space"/>
    <property type="evidence" value="ECO:0007669"/>
    <property type="project" value="UniProtKB-SubCell"/>
</dbReference>
<dbReference type="Proteomes" id="UP000321083">
    <property type="component" value="Unassembled WGS sequence"/>
</dbReference>
<dbReference type="AlphaFoldDB" id="A0A5C6M015"/>
<evidence type="ECO:0000256" key="2">
    <source>
        <dbReference type="ARBA" id="ARBA00005182"/>
    </source>
</evidence>
<evidence type="ECO:0000313" key="8">
    <source>
        <dbReference type="EMBL" id="TWW08096.1"/>
    </source>
</evidence>
<organism evidence="8 9">
    <name type="scientific">Planctomyces bekefii</name>
    <dbReference type="NCBI Taxonomy" id="1653850"/>
    <lineage>
        <taxon>Bacteria</taxon>
        <taxon>Pseudomonadati</taxon>
        <taxon>Planctomycetota</taxon>
        <taxon>Planctomycetia</taxon>
        <taxon>Planctomycetales</taxon>
        <taxon>Planctomycetaceae</taxon>
        <taxon>Planctomyces</taxon>
    </lineage>
</organism>
<dbReference type="GO" id="GO:0016740">
    <property type="term" value="F:transferase activity"/>
    <property type="evidence" value="ECO:0007669"/>
    <property type="project" value="UniProtKB-KW"/>
</dbReference>
<proteinExistence type="predicted"/>
<dbReference type="GO" id="GO:0042121">
    <property type="term" value="P:alginic acid biosynthetic process"/>
    <property type="evidence" value="ECO:0007669"/>
    <property type="project" value="UniProtKB-UniPathway"/>
</dbReference>
<dbReference type="EMBL" id="SRHE01000845">
    <property type="protein sequence ID" value="TWW08096.1"/>
    <property type="molecule type" value="Genomic_DNA"/>
</dbReference>
<evidence type="ECO:0000256" key="3">
    <source>
        <dbReference type="ARBA" id="ARBA00022679"/>
    </source>
</evidence>
<gene>
    <name evidence="8" type="ORF">E3A20_27760</name>
</gene>
<keyword evidence="3" id="KW-0808">Transferase</keyword>
<sequence length="273" mass="31519">MLAKRVQARRSEIRITYDDAWDQLFRNPDPAVLDRAKARYAEHFASFVTATTAADTLLLVVYLPSTEPGTDKHISETANRRFYRELTHQHNVPFFDLTDALRQYDWRDMTLLPQDGHLSRFGNRIVARELNQILQRYAQVRTSAKMLREDQVYGDLNPNLDEVAMPDRYQPHRLITNRQGFRNINSLLLGSSRQRILAIGDSFTYGLHIDNHETWPAILESQQSEREIVNAGIPGYTITHELDLFVNRAQLIAPDITILQVLDNDLLGVHLNE</sequence>
<keyword evidence="6" id="KW-0016">Alginate biosynthesis</keyword>
<dbReference type="Gene3D" id="3.40.50.1110">
    <property type="entry name" value="SGNH hydrolase"/>
    <property type="match status" value="2"/>
</dbReference>
<dbReference type="InterPro" id="IPR031811">
    <property type="entry name" value="ALGX/ALGJ_SGNH-like"/>
</dbReference>
<keyword evidence="9" id="KW-1185">Reference proteome</keyword>
<dbReference type="Pfam" id="PF16822">
    <property type="entry name" value="ALGX"/>
    <property type="match status" value="1"/>
</dbReference>
<evidence type="ECO:0000313" key="9">
    <source>
        <dbReference type="Proteomes" id="UP000321083"/>
    </source>
</evidence>
<dbReference type="InterPro" id="IPR036514">
    <property type="entry name" value="SGNH_hydro_sf"/>
</dbReference>
<evidence type="ECO:0000259" key="7">
    <source>
        <dbReference type="Pfam" id="PF16822"/>
    </source>
</evidence>